<feature type="region of interest" description="Disordered" evidence="1">
    <location>
        <begin position="93"/>
        <end position="276"/>
    </location>
</feature>
<reference evidence="2 3" key="1">
    <citation type="journal article" date="2018" name="PLoS Pathog.">
        <title>Evolution of structural diversity of trichothecenes, a family of toxins produced by plant pathogenic and entomopathogenic fungi.</title>
        <authorList>
            <person name="Proctor R.H."/>
            <person name="McCormick S.P."/>
            <person name="Kim H.S."/>
            <person name="Cardoza R.E."/>
            <person name="Stanley A.M."/>
            <person name="Lindo L."/>
            <person name="Kelly A."/>
            <person name="Brown D.W."/>
            <person name="Lee T."/>
            <person name="Vaughan M.M."/>
            <person name="Alexander N.J."/>
            <person name="Busman M."/>
            <person name="Gutierrez S."/>
        </authorList>
    </citation>
    <scope>NUCLEOTIDE SEQUENCE [LARGE SCALE GENOMIC DNA]</scope>
    <source>
        <strain evidence="2 3">NRRL 20695</strain>
    </source>
</reference>
<feature type="region of interest" description="Disordered" evidence="1">
    <location>
        <begin position="701"/>
        <end position="806"/>
    </location>
</feature>
<feature type="compositionally biased region" description="Acidic residues" evidence="1">
    <location>
        <begin position="789"/>
        <end position="799"/>
    </location>
</feature>
<feature type="region of interest" description="Disordered" evidence="1">
    <location>
        <begin position="1"/>
        <end position="48"/>
    </location>
</feature>
<accession>A0A395T7T9</accession>
<feature type="region of interest" description="Disordered" evidence="1">
    <location>
        <begin position="621"/>
        <end position="646"/>
    </location>
</feature>
<comment type="caution">
    <text evidence="2">The sequence shown here is derived from an EMBL/GenBank/DDBJ whole genome shotgun (WGS) entry which is preliminary data.</text>
</comment>
<dbReference type="EMBL" id="PXOG01000023">
    <property type="protein sequence ID" value="RGP80803.1"/>
    <property type="molecule type" value="Genomic_DNA"/>
</dbReference>
<dbReference type="InterPro" id="IPR018822">
    <property type="entry name" value="UPF0646"/>
</dbReference>
<dbReference type="Proteomes" id="UP000266234">
    <property type="component" value="Unassembled WGS sequence"/>
</dbReference>
<dbReference type="AlphaFoldDB" id="A0A395T7T9"/>
<feature type="compositionally biased region" description="Acidic residues" evidence="1">
    <location>
        <begin position="484"/>
        <end position="494"/>
    </location>
</feature>
<feature type="region of interest" description="Disordered" evidence="1">
    <location>
        <begin position="484"/>
        <end position="517"/>
    </location>
</feature>
<protein>
    <submittedName>
        <fullName evidence="2">Uncharacterized protein</fullName>
    </submittedName>
</protein>
<feature type="compositionally biased region" description="Basic and acidic residues" evidence="1">
    <location>
        <begin position="191"/>
        <end position="216"/>
    </location>
</feature>
<name>A0A395T7T9_9HYPO</name>
<dbReference type="STRING" id="694270.A0A395T7T9"/>
<feature type="compositionally biased region" description="Acidic residues" evidence="1">
    <location>
        <begin position="756"/>
        <end position="775"/>
    </location>
</feature>
<feature type="compositionally biased region" description="Polar residues" evidence="1">
    <location>
        <begin position="154"/>
        <end position="164"/>
    </location>
</feature>
<proteinExistence type="predicted"/>
<sequence>MDLDMAKSGLDSRTGDDMIDFDTDMTDSNQDLEKHDVDIEGVDRDMQEDEDTLNHHAYEMNAMMGDDVEFDLHDVDNTVHSPEPVDYEVSEAPELQTQGTSGIEVLHNEGKQEHHGEPENADEIATQREDVLDEHASTHEIDYEFEDDAELEQPHQNVTANPTDQPDEPGQEQTTDLVASQGTQAAGDSISRPEEDAAEKVSEERHSLSSHDDQDRPLGLQGVSIEHEEAAFENTEAEDLGTDVHTQENTSQGDEGLQEEEVIVAETGQDHETFDNIEAAEDDNYDAGEEGQDEHKNDETVDPEYAELSKSDEDLNEKPNDDFPAITVQYKGDEFPMFSTTTNSFFADTSVLDQPLEELLAGLRTELENEVAMDDDLVLQVDELGLEISEATKGELISNVTFRQILEIFDLLVKNQDPDSSRTMYTYLFTKPNVEKRLESLIESATAGKGLDEVIHLFETPMTVDTSMLETNATIDGVHEELDEFDSPIDENPGEEQNHRHDEAGDGEDDDEHTANDNTDLDATALEVQEAADHEGDGQNNIEVTTEPQVAIPADATIAGEALLDAIEEPDVAAENEGQDQNGKTTSPSTSFLCCYYPEFCLCKPCVSGYVESRNREETEYRHSLRGNDEPIRDPQSNILSRSPFPYKHKHSASDLSTTFSFNETDEFCPAHAESDNDPFANFELGDDAEVNDNVVLEATEETEENEFDEPEAINAQTNGTSTTTTLQEEEEAASFNIDLGEVSTEPEATGKADNEENDLDEIDWRDEPEADDQDPTTPSAAGKRSRGDDDEHNAEDEQDAKRRRS</sequence>
<evidence type="ECO:0000256" key="1">
    <source>
        <dbReference type="SAM" id="MobiDB-lite"/>
    </source>
</evidence>
<feature type="compositionally biased region" description="Acidic residues" evidence="1">
    <location>
        <begin position="701"/>
        <end position="712"/>
    </location>
</feature>
<feature type="compositionally biased region" description="Low complexity" evidence="1">
    <location>
        <begin position="718"/>
        <end position="727"/>
    </location>
</feature>
<feature type="compositionally biased region" description="Polar residues" evidence="1">
    <location>
        <begin position="171"/>
        <end position="186"/>
    </location>
</feature>
<feature type="compositionally biased region" description="Basic and acidic residues" evidence="1">
    <location>
        <begin position="106"/>
        <end position="118"/>
    </location>
</feature>
<organism evidence="2 3">
    <name type="scientific">Fusarium longipes</name>
    <dbReference type="NCBI Taxonomy" id="694270"/>
    <lineage>
        <taxon>Eukaryota</taxon>
        <taxon>Fungi</taxon>
        <taxon>Dikarya</taxon>
        <taxon>Ascomycota</taxon>
        <taxon>Pezizomycotina</taxon>
        <taxon>Sordariomycetes</taxon>
        <taxon>Hypocreomycetidae</taxon>
        <taxon>Hypocreales</taxon>
        <taxon>Nectriaceae</taxon>
        <taxon>Fusarium</taxon>
    </lineage>
</organism>
<evidence type="ECO:0000313" key="2">
    <source>
        <dbReference type="EMBL" id="RGP80803.1"/>
    </source>
</evidence>
<dbReference type="Pfam" id="PF10336">
    <property type="entry name" value="DUF2420"/>
    <property type="match status" value="1"/>
</dbReference>
<gene>
    <name evidence="2" type="ORF">FLONG3_1072</name>
</gene>
<evidence type="ECO:0000313" key="3">
    <source>
        <dbReference type="Proteomes" id="UP000266234"/>
    </source>
</evidence>
<keyword evidence="3" id="KW-1185">Reference proteome</keyword>
<dbReference type="OrthoDB" id="5339076at2759"/>
<feature type="compositionally biased region" description="Basic and acidic residues" evidence="1">
    <location>
        <begin position="621"/>
        <end position="633"/>
    </location>
</feature>
<feature type="compositionally biased region" description="Basic and acidic residues" evidence="1">
    <location>
        <begin position="125"/>
        <end position="142"/>
    </location>
</feature>
<feature type="compositionally biased region" description="Basic and acidic residues" evidence="1">
    <location>
        <begin position="31"/>
        <end position="45"/>
    </location>
</feature>